<evidence type="ECO:0000256" key="2">
    <source>
        <dbReference type="ARBA" id="ARBA00006810"/>
    </source>
</evidence>
<evidence type="ECO:0000256" key="10">
    <source>
        <dbReference type="ARBA" id="ARBA00023310"/>
    </source>
</evidence>
<comment type="subunit">
    <text evidence="12">Component of the ATP synthase complex composed at least of ATP5F1A/subunit alpha, ATP5F1B/subunit beta, ATP5MC1/subunit c (homooctomer), MT-ATP6/subunit a, MT-ATP8/subunit 8, ATP5ME/subunit e, ATP5MF/subunit f, ATP5MG/subunit g, ATP5MK/subunit k, ATP5MJ/subunit j, ATP5F1C/subunit gamma, ATP5F1D/subunit delta, ATP5F1E/subunit epsilon, ATP5PF/subunit F6, ATP5PB/subunit b, ATP5PD/subunit d, ATP5PO/subunit OSCP. ATP synthase complex consists of a soluble F(1) head domain (subunits alpha(3) and beta(3)) - the catalytic core - and a membrane F(0) domain - the membrane proton channel (subunits c, a, 8, e, f, g, k and j). These two domains are linked by a central stalk (subunits gamma, delta, and epsilon) rotating inside the F1 region and a stationary peripheral stalk (subunits F6, b, d, and OSCP). Interacts with DNAJC30; interaction is direct.</text>
</comment>
<evidence type="ECO:0000256" key="3">
    <source>
        <dbReference type="ARBA" id="ARBA00022448"/>
    </source>
</evidence>
<comment type="similarity">
    <text evidence="2">Belongs to the ATPase A chain family.</text>
</comment>
<keyword evidence="8" id="KW-0406">Ion transport</keyword>
<dbReference type="GO" id="GO:0045259">
    <property type="term" value="C:proton-transporting ATP synthase complex"/>
    <property type="evidence" value="ECO:0007669"/>
    <property type="project" value="UniProtKB-KW"/>
</dbReference>
<dbReference type="InterPro" id="IPR023011">
    <property type="entry name" value="ATP_synth_F0_asu_AS"/>
</dbReference>
<dbReference type="PRINTS" id="PR00123">
    <property type="entry name" value="ATPASEA"/>
</dbReference>
<evidence type="ECO:0000256" key="12">
    <source>
        <dbReference type="ARBA" id="ARBA00063051"/>
    </source>
</evidence>
<dbReference type="InterPro" id="IPR045083">
    <property type="entry name" value="ATP_synth_F0_asu_bact/mt"/>
</dbReference>
<evidence type="ECO:0000256" key="11">
    <source>
        <dbReference type="ARBA" id="ARBA00024169"/>
    </source>
</evidence>
<evidence type="ECO:0000256" key="1">
    <source>
        <dbReference type="ARBA" id="ARBA00004141"/>
    </source>
</evidence>
<evidence type="ECO:0000256" key="9">
    <source>
        <dbReference type="ARBA" id="ARBA00023136"/>
    </source>
</evidence>
<keyword evidence="4" id="KW-0138">CF(0)</keyword>
<dbReference type="InterPro" id="IPR000568">
    <property type="entry name" value="ATP_synth_F0_asu"/>
</dbReference>
<feature type="transmembrane region" description="Helical" evidence="14">
    <location>
        <begin position="67"/>
        <end position="87"/>
    </location>
</feature>
<dbReference type="SUPFAM" id="SSF81336">
    <property type="entry name" value="F1F0 ATP synthase subunit A"/>
    <property type="match status" value="1"/>
</dbReference>
<dbReference type="GO" id="GO:0005743">
    <property type="term" value="C:mitochondrial inner membrane"/>
    <property type="evidence" value="ECO:0007669"/>
    <property type="project" value="UniProtKB-SubCell"/>
</dbReference>
<feature type="transmembrane region" description="Helical" evidence="14">
    <location>
        <begin position="12"/>
        <end position="29"/>
    </location>
</feature>
<dbReference type="PANTHER" id="PTHR11410:SF0">
    <property type="entry name" value="ATP SYNTHASE SUBUNIT A"/>
    <property type="match status" value="1"/>
</dbReference>
<name>A0A343SA21_9SAUR</name>
<keyword evidence="5 14" id="KW-0812">Transmembrane</keyword>
<evidence type="ECO:0000256" key="8">
    <source>
        <dbReference type="ARBA" id="ARBA00023065"/>
    </source>
</evidence>
<keyword evidence="15" id="KW-0496">Mitochondrion</keyword>
<evidence type="ECO:0000256" key="13">
    <source>
        <dbReference type="RuleBase" id="RU004450"/>
    </source>
</evidence>
<dbReference type="AlphaFoldDB" id="A0A343SA21"/>
<comment type="subcellular location">
    <subcellularLocation>
        <location evidence="1">Membrane</location>
        <topology evidence="1">Multi-pass membrane protein</topology>
    </subcellularLocation>
    <subcellularLocation>
        <location evidence="13">Mitochondrion inner membrane</location>
        <topology evidence="13">Multi-pass membrane protein</topology>
    </subcellularLocation>
</comment>
<dbReference type="InterPro" id="IPR035908">
    <property type="entry name" value="F0_ATP_A_sf"/>
</dbReference>
<evidence type="ECO:0000256" key="5">
    <source>
        <dbReference type="ARBA" id="ARBA00022692"/>
    </source>
</evidence>
<keyword evidence="10" id="KW-0066">ATP synthesis</keyword>
<feature type="transmembrane region" description="Helical" evidence="14">
    <location>
        <begin position="203"/>
        <end position="221"/>
    </location>
</feature>
<evidence type="ECO:0000256" key="14">
    <source>
        <dbReference type="SAM" id="Phobius"/>
    </source>
</evidence>
<evidence type="ECO:0000256" key="7">
    <source>
        <dbReference type="ARBA" id="ARBA00022989"/>
    </source>
</evidence>
<comment type="catalytic activity">
    <reaction evidence="11">
        <text>H(+)(in) = H(+)(out)</text>
        <dbReference type="Rhea" id="RHEA:34979"/>
        <dbReference type="ChEBI" id="CHEBI:15378"/>
    </reaction>
</comment>
<dbReference type="Pfam" id="PF00119">
    <property type="entry name" value="ATP-synt_A"/>
    <property type="match status" value="1"/>
</dbReference>
<dbReference type="PANTHER" id="PTHR11410">
    <property type="entry name" value="ATP SYNTHASE SUBUNIT A"/>
    <property type="match status" value="1"/>
</dbReference>
<dbReference type="CDD" id="cd00310">
    <property type="entry name" value="ATP-synt_Fo_a_6"/>
    <property type="match status" value="1"/>
</dbReference>
<keyword evidence="9 14" id="KW-0472">Membrane</keyword>
<feature type="transmembrane region" description="Helical" evidence="14">
    <location>
        <begin position="169"/>
        <end position="197"/>
    </location>
</feature>
<geneLocation type="mitochondrion" evidence="15"/>
<sequence length="225" mass="24744">MLSLFDQFTPPHTLFTSLMTISLMFPILIPTPQSRLLADRITTLMAWCYTNFLKQVLSPTTKRPCPWMLPTITLIYLLVVINLLGLLPYTFTPSTQLSMDLGLAIPLWLTTITLGISTRPTTSLGHILPLGTPPPLIPVLIIIETASLLIRPLALGIRLTANMTAGHLLLQLVSTATISLYSLMPLAACLTTIMLAVLTLLELAVALIQAYVFTLLFTLYLEENA</sequence>
<dbReference type="EMBL" id="MG182397">
    <property type="protein sequence ID" value="AUO29201.1"/>
    <property type="molecule type" value="Genomic_DNA"/>
</dbReference>
<dbReference type="PROSITE" id="PS00449">
    <property type="entry name" value="ATPASE_A"/>
    <property type="match status" value="1"/>
</dbReference>
<dbReference type="Gene3D" id="1.20.120.220">
    <property type="entry name" value="ATP synthase, F0 complex, subunit A"/>
    <property type="match status" value="1"/>
</dbReference>
<feature type="transmembrane region" description="Helical" evidence="14">
    <location>
        <begin position="136"/>
        <end position="157"/>
    </location>
</feature>
<proteinExistence type="inferred from homology"/>
<accession>A0A343SA21</accession>
<reference evidence="15" key="1">
    <citation type="journal article" date="2017" name="Mitochondrial DNA Part B Resour">
        <title>The complete mitochondrial genome of Pristurus rupestris rupestris.</title>
        <authorList>
            <person name="Tarroso P."/>
            <person name="Simo-Riudalbas M."/>
            <person name="Carranza S."/>
        </authorList>
    </citation>
    <scope>NUCLEOTIDE SEQUENCE</scope>
    <source>
        <strain evidence="15">S7709</strain>
    </source>
</reference>
<gene>
    <name evidence="15" type="primary">ATP6</name>
</gene>
<keyword evidence="3" id="KW-0813">Transport</keyword>
<protein>
    <recommendedName>
        <fullName evidence="13">ATP synthase subunit a</fullName>
    </recommendedName>
</protein>
<organism evidence="15">
    <name type="scientific">Pristurus rupestris rupestris</name>
    <dbReference type="NCBI Taxonomy" id="1530261"/>
    <lineage>
        <taxon>Eukaryota</taxon>
        <taxon>Metazoa</taxon>
        <taxon>Chordata</taxon>
        <taxon>Craniata</taxon>
        <taxon>Vertebrata</taxon>
        <taxon>Euteleostomi</taxon>
        <taxon>Lepidosauria</taxon>
        <taxon>Squamata</taxon>
        <taxon>Bifurcata</taxon>
        <taxon>Gekkota</taxon>
        <taxon>Sphaerodactylidae</taxon>
        <taxon>Pristurus</taxon>
    </lineage>
</organism>
<evidence type="ECO:0000256" key="6">
    <source>
        <dbReference type="ARBA" id="ARBA00022781"/>
    </source>
</evidence>
<dbReference type="GO" id="GO:0046933">
    <property type="term" value="F:proton-transporting ATP synthase activity, rotational mechanism"/>
    <property type="evidence" value="ECO:0007669"/>
    <property type="project" value="TreeGrafter"/>
</dbReference>
<keyword evidence="6" id="KW-0375">Hydrogen ion transport</keyword>
<keyword evidence="7 14" id="KW-1133">Transmembrane helix</keyword>
<dbReference type="NCBIfam" id="TIGR01131">
    <property type="entry name" value="ATP_synt_6_or_A"/>
    <property type="match status" value="1"/>
</dbReference>
<evidence type="ECO:0000256" key="4">
    <source>
        <dbReference type="ARBA" id="ARBA00022547"/>
    </source>
</evidence>
<evidence type="ECO:0000313" key="15">
    <source>
        <dbReference type="EMBL" id="AUO29201.1"/>
    </source>
</evidence>